<dbReference type="SMART" id="SM00671">
    <property type="entry name" value="SEL1"/>
    <property type="match status" value="3"/>
</dbReference>
<dbReference type="InterPro" id="IPR006597">
    <property type="entry name" value="Sel1-like"/>
</dbReference>
<name>C4XMC1_SOLM1</name>
<dbReference type="HOGENOM" id="CLU_1624469_0_0_7"/>
<dbReference type="AlphaFoldDB" id="C4XMC1"/>
<dbReference type="InterPro" id="IPR011990">
    <property type="entry name" value="TPR-like_helical_dom_sf"/>
</dbReference>
<organism evidence="1 2">
    <name type="scientific">Solidesulfovibrio magneticus (strain ATCC 700980 / DSM 13731 / RS-1)</name>
    <name type="common">Desulfovibrio magneticus</name>
    <dbReference type="NCBI Taxonomy" id="573370"/>
    <lineage>
        <taxon>Bacteria</taxon>
        <taxon>Pseudomonadati</taxon>
        <taxon>Thermodesulfobacteriota</taxon>
        <taxon>Desulfovibrionia</taxon>
        <taxon>Desulfovibrionales</taxon>
        <taxon>Desulfovibrionaceae</taxon>
        <taxon>Solidesulfovibrio</taxon>
    </lineage>
</organism>
<dbReference type="KEGG" id="dma:DMR_37580"/>
<evidence type="ECO:0000313" key="2">
    <source>
        <dbReference type="Proteomes" id="UP000009071"/>
    </source>
</evidence>
<gene>
    <name evidence="1" type="ordered locus">DMR_37580</name>
</gene>
<dbReference type="eggNOG" id="ENOG5032DS5">
    <property type="taxonomic scope" value="Bacteria"/>
</dbReference>
<protein>
    <recommendedName>
        <fullName evidence="3">Sel1 repeat protein</fullName>
    </recommendedName>
</protein>
<dbReference type="Gene3D" id="1.25.40.10">
    <property type="entry name" value="Tetratricopeptide repeat domain"/>
    <property type="match status" value="1"/>
</dbReference>
<dbReference type="STRING" id="573370.DMR_37580"/>
<reference evidence="1 2" key="1">
    <citation type="journal article" date="2009" name="Genome Res.">
        <title>Whole genome sequence of Desulfovibrio magneticus strain RS-1 revealed common gene clusters in magnetotactic bacteria.</title>
        <authorList>
            <person name="Nakazawa H."/>
            <person name="Arakaki A."/>
            <person name="Narita-Yamada S."/>
            <person name="Yashiro I."/>
            <person name="Jinno K."/>
            <person name="Aoki N."/>
            <person name="Tsuruyama A."/>
            <person name="Okamura Y."/>
            <person name="Tanikawa S."/>
            <person name="Fujita N."/>
            <person name="Takeyama H."/>
            <person name="Matsunaga T."/>
        </authorList>
    </citation>
    <scope>NUCLEOTIDE SEQUENCE [LARGE SCALE GENOMIC DNA]</scope>
    <source>
        <strain evidence="2">ATCC 700980 / DSM 13731 / RS-1</strain>
    </source>
</reference>
<accession>C4XMC1</accession>
<sequence>MSGSAFGAGGPCPGAAGDDPAGLAAAAFAALGKTPPDAALAVSCLQAAAALGDPGAQVALGHLAVAGLDGPVDRTRAAAAFSQSAAGGSPQGYLAMGLAYARGDGVPAEPYWAYWFCRRAELGGGLSPEEAALASATAAAALPRLQPHERRALDASLNPGGVP</sequence>
<proteinExistence type="predicted"/>
<dbReference type="Proteomes" id="UP000009071">
    <property type="component" value="Chromosome"/>
</dbReference>
<dbReference type="EMBL" id="AP010904">
    <property type="protein sequence ID" value="BAH77249.1"/>
    <property type="molecule type" value="Genomic_DNA"/>
</dbReference>
<dbReference type="SUPFAM" id="SSF81901">
    <property type="entry name" value="HCP-like"/>
    <property type="match status" value="1"/>
</dbReference>
<keyword evidence="2" id="KW-1185">Reference proteome</keyword>
<evidence type="ECO:0000313" key="1">
    <source>
        <dbReference type="EMBL" id="BAH77249.1"/>
    </source>
</evidence>
<evidence type="ECO:0008006" key="3">
    <source>
        <dbReference type="Google" id="ProtNLM"/>
    </source>
</evidence>